<gene>
    <name evidence="3" type="ORF">PHYBOEH_006710</name>
</gene>
<reference evidence="3" key="1">
    <citation type="submission" date="2021-02" db="EMBL/GenBank/DDBJ databases">
        <authorList>
            <person name="Palmer J.M."/>
        </authorList>
    </citation>
    <scope>NUCLEOTIDE SEQUENCE</scope>
    <source>
        <strain evidence="3">SCRP23</strain>
    </source>
</reference>
<sequence>MSFRGVEHVRELTTKAGDTRQGGVATVDEDDDFQEGLVGDMDGKAVRQQLTQKSLELAQLQRTHDEYVKSSCEYERELEIEVDRYEKKTLQLEQAVVLLEHAKNDLGSSMGDIKEELQTSQRREHMLQMQIDEMKWKIQRLEQENDELETSARIAQATIEDLRHKSETLLEQNVFLQHEKEEVLKKLSSIIIAEVHPADMNGAPPGRATSARYSRKSSSCLVEALVEPPTSPAVVQESVAKGKKKKGRRPEVLETCLHLTCRKCRANKPHSHNGGSDERGSIAEFFERLRVFLFGSDH</sequence>
<keyword evidence="4" id="KW-1185">Reference proteome</keyword>
<evidence type="ECO:0000313" key="3">
    <source>
        <dbReference type="EMBL" id="KAG7400171.1"/>
    </source>
</evidence>
<evidence type="ECO:0000256" key="2">
    <source>
        <dbReference type="SAM" id="MobiDB-lite"/>
    </source>
</evidence>
<dbReference type="EMBL" id="JAGDFL010000036">
    <property type="protein sequence ID" value="KAG7400171.1"/>
    <property type="molecule type" value="Genomic_DNA"/>
</dbReference>
<feature type="compositionally biased region" description="Basic and acidic residues" evidence="2">
    <location>
        <begin position="1"/>
        <end position="13"/>
    </location>
</feature>
<keyword evidence="1" id="KW-0175">Coiled coil</keyword>
<name>A0A8T1X3M2_9STRA</name>
<feature type="coiled-coil region" evidence="1">
    <location>
        <begin position="124"/>
        <end position="179"/>
    </location>
</feature>
<feature type="region of interest" description="Disordered" evidence="2">
    <location>
        <begin position="1"/>
        <end position="27"/>
    </location>
</feature>
<accession>A0A8T1X3M2</accession>
<proteinExistence type="predicted"/>
<dbReference type="Proteomes" id="UP000693981">
    <property type="component" value="Unassembled WGS sequence"/>
</dbReference>
<dbReference type="AlphaFoldDB" id="A0A8T1X3M2"/>
<evidence type="ECO:0000256" key="1">
    <source>
        <dbReference type="SAM" id="Coils"/>
    </source>
</evidence>
<organism evidence="3 4">
    <name type="scientific">Phytophthora boehmeriae</name>
    <dbReference type="NCBI Taxonomy" id="109152"/>
    <lineage>
        <taxon>Eukaryota</taxon>
        <taxon>Sar</taxon>
        <taxon>Stramenopiles</taxon>
        <taxon>Oomycota</taxon>
        <taxon>Peronosporomycetes</taxon>
        <taxon>Peronosporales</taxon>
        <taxon>Peronosporaceae</taxon>
        <taxon>Phytophthora</taxon>
    </lineage>
</organism>
<dbReference type="OrthoDB" id="5877028at2759"/>
<protein>
    <submittedName>
        <fullName evidence="3">Uncharacterized protein</fullName>
    </submittedName>
</protein>
<comment type="caution">
    <text evidence="3">The sequence shown here is derived from an EMBL/GenBank/DDBJ whole genome shotgun (WGS) entry which is preliminary data.</text>
</comment>
<evidence type="ECO:0000313" key="4">
    <source>
        <dbReference type="Proteomes" id="UP000693981"/>
    </source>
</evidence>